<comment type="caution">
    <text evidence="2">The sequence shown here is derived from an EMBL/GenBank/DDBJ whole genome shotgun (WGS) entry which is preliminary data.</text>
</comment>
<dbReference type="PANTHER" id="PTHR31446">
    <property type="entry name" value="ACID PHOSPHATASE/VANADIUM-DEPENDENT HALOPEROXIDASE-RELATED PROTEIN"/>
    <property type="match status" value="1"/>
</dbReference>
<accession>A0A927YMD4</accession>
<feature type="transmembrane region" description="Helical" evidence="1">
    <location>
        <begin position="12"/>
        <end position="30"/>
    </location>
</feature>
<dbReference type="Proteomes" id="UP000766246">
    <property type="component" value="Unassembled WGS sequence"/>
</dbReference>
<evidence type="ECO:0000313" key="3">
    <source>
        <dbReference type="Proteomes" id="UP000766246"/>
    </source>
</evidence>
<keyword evidence="1" id="KW-0812">Transmembrane</keyword>
<name>A0A927YMD4_9FIRM</name>
<dbReference type="PANTHER" id="PTHR31446:SF29">
    <property type="entry name" value="ACID PHOSPHATASE_VANADIUM-DEPENDENT HALOPEROXIDASE-RELATED PROTEIN"/>
    <property type="match status" value="1"/>
</dbReference>
<keyword evidence="1" id="KW-0472">Membrane</keyword>
<feature type="transmembrane region" description="Helical" evidence="1">
    <location>
        <begin position="130"/>
        <end position="150"/>
    </location>
</feature>
<evidence type="ECO:0000313" key="2">
    <source>
        <dbReference type="EMBL" id="MBE5920655.1"/>
    </source>
</evidence>
<evidence type="ECO:0000256" key="1">
    <source>
        <dbReference type="SAM" id="Phobius"/>
    </source>
</evidence>
<dbReference type="AlphaFoldDB" id="A0A927YMD4"/>
<dbReference type="Pfam" id="PF02681">
    <property type="entry name" value="DUF212"/>
    <property type="match status" value="1"/>
</dbReference>
<sequence length="152" mass="16574">MQFLADLFTNKVFLAPASAWFFAQIIKVVIDSIRSGFCKERLIGGGGMPSSHAATVTGLIVITGAIYGGGSFEIAMALFFGFIVIYDARGVRYETQRQGRALNNLNDERKEEGKQPLDIIKFKEKLGHTVPELVAGIILGIICAVVVYHIPV</sequence>
<keyword evidence="1" id="KW-1133">Transmembrane helix</keyword>
<reference evidence="2" key="1">
    <citation type="submission" date="2019-04" db="EMBL/GenBank/DDBJ databases">
        <title>Evolution of Biomass-Degrading Anaerobic Consortia Revealed by Metagenomics.</title>
        <authorList>
            <person name="Peng X."/>
        </authorList>
    </citation>
    <scope>NUCLEOTIDE SEQUENCE</scope>
    <source>
        <strain evidence="2">SIG311</strain>
    </source>
</reference>
<gene>
    <name evidence="2" type="ORF">E7272_12560</name>
</gene>
<dbReference type="InterPro" id="IPR003832">
    <property type="entry name" value="DUF212"/>
</dbReference>
<organism evidence="2 3">
    <name type="scientific">Pseudobutyrivibrio ruminis</name>
    <dbReference type="NCBI Taxonomy" id="46206"/>
    <lineage>
        <taxon>Bacteria</taxon>
        <taxon>Bacillati</taxon>
        <taxon>Bacillota</taxon>
        <taxon>Clostridia</taxon>
        <taxon>Lachnospirales</taxon>
        <taxon>Lachnospiraceae</taxon>
        <taxon>Pseudobutyrivibrio</taxon>
    </lineage>
</organism>
<proteinExistence type="predicted"/>
<protein>
    <submittedName>
        <fullName evidence="2">Divergent PAP2 family protein</fullName>
    </submittedName>
</protein>
<feature type="transmembrane region" description="Helical" evidence="1">
    <location>
        <begin position="42"/>
        <end position="68"/>
    </location>
</feature>
<dbReference type="EMBL" id="SVER01000042">
    <property type="protein sequence ID" value="MBE5920655.1"/>
    <property type="molecule type" value="Genomic_DNA"/>
</dbReference>